<dbReference type="AlphaFoldDB" id="A0AA38JA24"/>
<proteinExistence type="predicted"/>
<comment type="caution">
    <text evidence="1">The sequence shown here is derived from an EMBL/GenBank/DDBJ whole genome shotgun (WGS) entry which is preliminary data.</text>
</comment>
<gene>
    <name evidence="1" type="ORF">DFJ43DRAFT_1044004</name>
</gene>
<reference evidence="1" key="1">
    <citation type="submission" date="2022-08" db="EMBL/GenBank/DDBJ databases">
        <authorList>
            <consortium name="DOE Joint Genome Institute"/>
            <person name="Min B."/>
            <person name="Sierra-Patev S."/>
            <person name="Naranjo-Ortiz M."/>
            <person name="Looney B."/>
            <person name="Konkel Z."/>
            <person name="Slot J.C."/>
            <person name="Sakamoto Y."/>
            <person name="Steenwyk J.L."/>
            <person name="Rokas A."/>
            <person name="Carro J."/>
            <person name="Camarero S."/>
            <person name="Ferreira P."/>
            <person name="Molpeceres G."/>
            <person name="Ruiz-duenas F.J."/>
            <person name="Serrano A."/>
            <person name="Henrissat B."/>
            <person name="Drula E."/>
            <person name="Hughes K.W."/>
            <person name="Mata J.L."/>
            <person name="Ishikawa N.K."/>
            <person name="Vargas-Isla R."/>
            <person name="Ushijima S."/>
            <person name="Smith C.A."/>
            <person name="Ahrendt S."/>
            <person name="Andreopoulos W."/>
            <person name="He G."/>
            <person name="LaButti K."/>
            <person name="Lipzen A."/>
            <person name="Ng V."/>
            <person name="Riley R."/>
            <person name="Sandor L."/>
            <person name="Barry K."/>
            <person name="Martinez A.T."/>
            <person name="Xiao Y."/>
            <person name="Gibbons J.G."/>
            <person name="Terashima K."/>
            <person name="Hibbett D.S."/>
            <person name="Grigoriev I.V."/>
        </authorList>
    </citation>
    <scope>NUCLEOTIDE SEQUENCE</scope>
    <source>
        <strain evidence="1">ET3784</strain>
    </source>
</reference>
<evidence type="ECO:0000313" key="1">
    <source>
        <dbReference type="EMBL" id="KAJ3713263.1"/>
    </source>
</evidence>
<keyword evidence="2" id="KW-1185">Reference proteome</keyword>
<dbReference type="Proteomes" id="UP001176059">
    <property type="component" value="Unassembled WGS sequence"/>
</dbReference>
<name>A0AA38JA24_9AGAR</name>
<sequence length="324" mass="37514">MTCLTVTSSYKPSYNDEYTRTTMLSPAQMLMDCTCLYCSNTPTRYHYPPAYLGWSELPCHLHPLIPQEVTFPALQNSKSSPYESTIPSLSSSLRVAPEEAHGIFCLGPLLSSGDFLPDHRRREIHRLEAAYEELEGFTSSEERAIAQATFNLLLRKKEEEEKVRKREEDNRTTRNRERFIRLQKARIDLLKSCVLEVEAPSRHAPVVFSPLQDFEFFEPAPYFDCHRELFSRQREVVRIMSRLQENVLEVTREGHWRPWSPIPNIPHPTTAVLSQKATWPPSTPSSPMLPHPDDIFRLKNATWPPEAPPAYMLPDPHLVFHHHE</sequence>
<reference evidence="1" key="2">
    <citation type="journal article" date="2023" name="Proc. Natl. Acad. Sci. U.S.A.">
        <title>A global phylogenomic analysis of the shiitake genus Lentinula.</title>
        <authorList>
            <person name="Sierra-Patev S."/>
            <person name="Min B."/>
            <person name="Naranjo-Ortiz M."/>
            <person name="Looney B."/>
            <person name="Konkel Z."/>
            <person name="Slot J.C."/>
            <person name="Sakamoto Y."/>
            <person name="Steenwyk J.L."/>
            <person name="Rokas A."/>
            <person name="Carro J."/>
            <person name="Camarero S."/>
            <person name="Ferreira P."/>
            <person name="Molpeceres G."/>
            <person name="Ruiz-Duenas F.J."/>
            <person name="Serrano A."/>
            <person name="Henrissat B."/>
            <person name="Drula E."/>
            <person name="Hughes K.W."/>
            <person name="Mata J.L."/>
            <person name="Ishikawa N.K."/>
            <person name="Vargas-Isla R."/>
            <person name="Ushijima S."/>
            <person name="Smith C.A."/>
            <person name="Donoghue J."/>
            <person name="Ahrendt S."/>
            <person name="Andreopoulos W."/>
            <person name="He G."/>
            <person name="LaButti K."/>
            <person name="Lipzen A."/>
            <person name="Ng V."/>
            <person name="Riley R."/>
            <person name="Sandor L."/>
            <person name="Barry K."/>
            <person name="Martinez A.T."/>
            <person name="Xiao Y."/>
            <person name="Gibbons J.G."/>
            <person name="Terashima K."/>
            <person name="Grigoriev I.V."/>
            <person name="Hibbett D."/>
        </authorList>
    </citation>
    <scope>NUCLEOTIDE SEQUENCE</scope>
    <source>
        <strain evidence="1">ET3784</strain>
    </source>
</reference>
<accession>A0AA38JA24</accession>
<organism evidence="1 2">
    <name type="scientific">Lentinula guzmanii</name>
    <dbReference type="NCBI Taxonomy" id="2804957"/>
    <lineage>
        <taxon>Eukaryota</taxon>
        <taxon>Fungi</taxon>
        <taxon>Dikarya</taxon>
        <taxon>Basidiomycota</taxon>
        <taxon>Agaricomycotina</taxon>
        <taxon>Agaricomycetes</taxon>
        <taxon>Agaricomycetidae</taxon>
        <taxon>Agaricales</taxon>
        <taxon>Marasmiineae</taxon>
        <taxon>Omphalotaceae</taxon>
        <taxon>Lentinula</taxon>
    </lineage>
</organism>
<protein>
    <submittedName>
        <fullName evidence="1">Uncharacterized protein</fullName>
    </submittedName>
</protein>
<evidence type="ECO:0000313" key="2">
    <source>
        <dbReference type="Proteomes" id="UP001176059"/>
    </source>
</evidence>
<dbReference type="EMBL" id="JANVFO010000100">
    <property type="protein sequence ID" value="KAJ3713263.1"/>
    <property type="molecule type" value="Genomic_DNA"/>
</dbReference>